<dbReference type="GO" id="GO:0004519">
    <property type="term" value="F:endonuclease activity"/>
    <property type="evidence" value="ECO:0007669"/>
    <property type="project" value="UniProtKB-KW"/>
</dbReference>
<dbReference type="InterPro" id="IPR050190">
    <property type="entry name" value="UPF0213_domain"/>
</dbReference>
<feature type="domain" description="GIY-YIG" evidence="2">
    <location>
        <begin position="9"/>
        <end position="86"/>
    </location>
</feature>
<dbReference type="OrthoDB" id="9807770at2"/>
<dbReference type="PANTHER" id="PTHR34477">
    <property type="entry name" value="UPF0213 PROTEIN YHBQ"/>
    <property type="match status" value="1"/>
</dbReference>
<dbReference type="PANTHER" id="PTHR34477:SF5">
    <property type="entry name" value="BSL5627 PROTEIN"/>
    <property type="match status" value="1"/>
</dbReference>
<keyword evidence="3" id="KW-0378">Hydrolase</keyword>
<dbReference type="SMART" id="SM00465">
    <property type="entry name" value="GIYc"/>
    <property type="match status" value="1"/>
</dbReference>
<sequence>MIEFTEGIYNCYVYILTNKNRTVLYTGVTNNLYRRLDEHFNNQNPQSFSSRYNTKYLIYYQKFGWIQLAIEREKEIKNLSREKKLKLIREINPNLDFLNDLFKNNITN</sequence>
<reference evidence="3 4" key="1">
    <citation type="submission" date="2016-10" db="EMBL/GenBank/DDBJ databases">
        <authorList>
            <person name="de Groot N.N."/>
        </authorList>
    </citation>
    <scope>NUCLEOTIDE SEQUENCE [LARGE SCALE GENOMIC DNA]</scope>
    <source>
        <strain evidence="3 4">DSM 26000</strain>
    </source>
</reference>
<dbReference type="InterPro" id="IPR035901">
    <property type="entry name" value="GIY-YIG_endonuc_sf"/>
</dbReference>
<dbReference type="RefSeq" id="WP_090078612.1">
    <property type="nucleotide sequence ID" value="NZ_FOQT01000001.1"/>
</dbReference>
<keyword evidence="4" id="KW-1185">Reference proteome</keyword>
<evidence type="ECO:0000259" key="2">
    <source>
        <dbReference type="PROSITE" id="PS50164"/>
    </source>
</evidence>
<dbReference type="SUPFAM" id="SSF82771">
    <property type="entry name" value="GIY-YIG endonuclease"/>
    <property type="match status" value="1"/>
</dbReference>
<evidence type="ECO:0000313" key="3">
    <source>
        <dbReference type="EMBL" id="SFH87249.1"/>
    </source>
</evidence>
<gene>
    <name evidence="3" type="ORF">SAMN05443292_0542</name>
</gene>
<keyword evidence="3" id="KW-0255">Endonuclease</keyword>
<comment type="similarity">
    <text evidence="1">Belongs to the UPF0213 family.</text>
</comment>
<keyword evidence="3" id="KW-0540">Nuclease</keyword>
<dbReference type="CDD" id="cd10448">
    <property type="entry name" value="GIY-YIG_unchar_3"/>
    <property type="match status" value="1"/>
</dbReference>
<proteinExistence type="inferred from homology"/>
<dbReference type="AlphaFoldDB" id="A0A1I3DKZ0"/>
<dbReference type="InterPro" id="IPR000305">
    <property type="entry name" value="GIY-YIG_endonuc"/>
</dbReference>
<dbReference type="STRING" id="1125876.SAMN05443292_0542"/>
<dbReference type="Gene3D" id="3.40.1440.10">
    <property type="entry name" value="GIY-YIG endonuclease"/>
    <property type="match status" value="1"/>
</dbReference>
<evidence type="ECO:0000256" key="1">
    <source>
        <dbReference type="ARBA" id="ARBA00007435"/>
    </source>
</evidence>
<evidence type="ECO:0000313" key="4">
    <source>
        <dbReference type="Proteomes" id="UP000198931"/>
    </source>
</evidence>
<organism evidence="3 4">
    <name type="scientific">Halpernia frigidisoli</name>
    <dbReference type="NCBI Taxonomy" id="1125876"/>
    <lineage>
        <taxon>Bacteria</taxon>
        <taxon>Pseudomonadati</taxon>
        <taxon>Bacteroidota</taxon>
        <taxon>Flavobacteriia</taxon>
        <taxon>Flavobacteriales</taxon>
        <taxon>Weeksellaceae</taxon>
        <taxon>Chryseobacterium group</taxon>
        <taxon>Halpernia</taxon>
    </lineage>
</organism>
<name>A0A1I3DKZ0_9FLAO</name>
<protein>
    <submittedName>
        <fullName evidence="3">Putative endonuclease</fullName>
    </submittedName>
</protein>
<dbReference type="PROSITE" id="PS50164">
    <property type="entry name" value="GIY_YIG"/>
    <property type="match status" value="1"/>
</dbReference>
<accession>A0A1I3DKZ0</accession>
<dbReference type="Pfam" id="PF01541">
    <property type="entry name" value="GIY-YIG"/>
    <property type="match status" value="1"/>
</dbReference>
<dbReference type="Proteomes" id="UP000198931">
    <property type="component" value="Unassembled WGS sequence"/>
</dbReference>
<dbReference type="EMBL" id="FOQT01000001">
    <property type="protein sequence ID" value="SFH87249.1"/>
    <property type="molecule type" value="Genomic_DNA"/>
</dbReference>